<comment type="subunit">
    <text evidence="4 10">Component of the ribosomal small subunit (SSU) processome composed of at least 40 protein subunits and snoRNA U3.</text>
</comment>
<dbReference type="PANTHER" id="PTHR12933:SF0">
    <property type="entry name" value="U3 SMALL NUCLEOLAR RNA-ASSOCIATED PROTEIN 25 HOMOLOG"/>
    <property type="match status" value="1"/>
</dbReference>
<dbReference type="InterPro" id="IPR027417">
    <property type="entry name" value="P-loop_NTPase"/>
</dbReference>
<evidence type="ECO:0000256" key="5">
    <source>
        <dbReference type="ARBA" id="ARBA00015422"/>
    </source>
</evidence>
<dbReference type="GeneID" id="85310138"/>
<evidence type="ECO:0000256" key="3">
    <source>
        <dbReference type="ARBA" id="ARBA00009223"/>
    </source>
</evidence>
<dbReference type="InterPro" id="IPR053939">
    <property type="entry name" value="UTP25_C"/>
</dbReference>
<comment type="caution">
    <text evidence="14">The sequence shown here is derived from an EMBL/GenBank/DDBJ whole genome shotgun (WGS) entry which is preliminary data.</text>
</comment>
<evidence type="ECO:0000256" key="9">
    <source>
        <dbReference type="ARBA" id="ARBA00023274"/>
    </source>
</evidence>
<dbReference type="InterPro" id="IPR010678">
    <property type="entry name" value="UTP25"/>
</dbReference>
<evidence type="ECO:0000256" key="8">
    <source>
        <dbReference type="ARBA" id="ARBA00023242"/>
    </source>
</evidence>
<evidence type="ECO:0000259" key="12">
    <source>
        <dbReference type="Pfam" id="PF06862"/>
    </source>
</evidence>
<dbReference type="GO" id="GO:0032040">
    <property type="term" value="C:small-subunit processome"/>
    <property type="evidence" value="ECO:0007669"/>
    <property type="project" value="TreeGrafter"/>
</dbReference>
<evidence type="ECO:0000256" key="2">
    <source>
        <dbReference type="ARBA" id="ARBA00004604"/>
    </source>
</evidence>
<dbReference type="Pfam" id="PF06862">
    <property type="entry name" value="Utp25_C"/>
    <property type="match status" value="1"/>
</dbReference>
<feature type="domain" description="UTP25 C-terminal" evidence="12">
    <location>
        <begin position="582"/>
        <end position="774"/>
    </location>
</feature>
<feature type="region of interest" description="Disordered" evidence="11">
    <location>
        <begin position="1"/>
        <end position="209"/>
    </location>
</feature>
<dbReference type="SUPFAM" id="SSF52540">
    <property type="entry name" value="P-loop containing nucleoside triphosphate hydrolases"/>
    <property type="match status" value="1"/>
</dbReference>
<dbReference type="EMBL" id="MU838999">
    <property type="protein sequence ID" value="KAK1771173.1"/>
    <property type="molecule type" value="Genomic_DNA"/>
</dbReference>
<keyword evidence="9 10" id="KW-0687">Ribonucleoprotein</keyword>
<proteinExistence type="inferred from homology"/>
<comment type="similarity">
    <text evidence="3 10">Belongs to the UTP25 family.</text>
</comment>
<dbReference type="Proteomes" id="UP001244011">
    <property type="component" value="Unassembled WGS sequence"/>
</dbReference>
<dbReference type="Pfam" id="PF22916">
    <property type="entry name" value="UTP25_NTPase-like"/>
    <property type="match status" value="1"/>
</dbReference>
<feature type="domain" description="UTP25 NTP hydrolase-like" evidence="13">
    <location>
        <begin position="314"/>
        <end position="570"/>
    </location>
</feature>
<dbReference type="GO" id="GO:0034511">
    <property type="term" value="F:U3 snoRNA binding"/>
    <property type="evidence" value="ECO:0007669"/>
    <property type="project" value="InterPro"/>
</dbReference>
<feature type="compositionally biased region" description="Gly residues" evidence="11">
    <location>
        <begin position="20"/>
        <end position="69"/>
    </location>
</feature>
<feature type="compositionally biased region" description="Acidic residues" evidence="11">
    <location>
        <begin position="183"/>
        <end position="200"/>
    </location>
</feature>
<dbReference type="GO" id="GO:0000462">
    <property type="term" value="P:maturation of SSU-rRNA from tricistronic rRNA transcript (SSU-rRNA, 5.8S rRNA, LSU-rRNA)"/>
    <property type="evidence" value="ECO:0007669"/>
    <property type="project" value="TreeGrafter"/>
</dbReference>
<dbReference type="FunFam" id="3.40.50.300:FF:002356">
    <property type="entry name" value="U3 small nucleolar RNA-associated protein 25"/>
    <property type="match status" value="1"/>
</dbReference>
<evidence type="ECO:0000256" key="1">
    <source>
        <dbReference type="ARBA" id="ARBA00002883"/>
    </source>
</evidence>
<dbReference type="PANTHER" id="PTHR12933">
    <property type="entry name" value="ORF PROTEIN-RELATED"/>
    <property type="match status" value="1"/>
</dbReference>
<evidence type="ECO:0000313" key="14">
    <source>
        <dbReference type="EMBL" id="KAK1771173.1"/>
    </source>
</evidence>
<name>A0AAJ0C6Q3_9PEZI</name>
<keyword evidence="6 10" id="KW-0690">Ribosome biogenesis</keyword>
<dbReference type="RefSeq" id="XP_060287386.1">
    <property type="nucleotide sequence ID" value="XM_060426951.1"/>
</dbReference>
<evidence type="ECO:0000313" key="15">
    <source>
        <dbReference type="Proteomes" id="UP001244011"/>
    </source>
</evidence>
<keyword evidence="8 10" id="KW-0539">Nucleus</keyword>
<comment type="function">
    <text evidence="1 10">DEAD-box RNA helicase-like protein required for pre-18S rRNA processing, specifically at sites A0, A1, and A2.</text>
</comment>
<evidence type="ECO:0000256" key="11">
    <source>
        <dbReference type="SAM" id="MobiDB-lite"/>
    </source>
</evidence>
<accession>A0AAJ0C6Q3</accession>
<dbReference type="AlphaFoldDB" id="A0AAJ0C6Q3"/>
<keyword evidence="15" id="KW-1185">Reference proteome</keyword>
<organism evidence="14 15">
    <name type="scientific">Phialemonium atrogriseum</name>
    <dbReference type="NCBI Taxonomy" id="1093897"/>
    <lineage>
        <taxon>Eukaryota</taxon>
        <taxon>Fungi</taxon>
        <taxon>Dikarya</taxon>
        <taxon>Ascomycota</taxon>
        <taxon>Pezizomycotina</taxon>
        <taxon>Sordariomycetes</taxon>
        <taxon>Sordariomycetidae</taxon>
        <taxon>Cephalothecales</taxon>
        <taxon>Cephalothecaceae</taxon>
        <taxon>Phialemonium</taxon>
    </lineage>
</organism>
<dbReference type="GO" id="GO:0019843">
    <property type="term" value="F:rRNA binding"/>
    <property type="evidence" value="ECO:0007669"/>
    <property type="project" value="TreeGrafter"/>
</dbReference>
<evidence type="ECO:0000256" key="6">
    <source>
        <dbReference type="ARBA" id="ARBA00022517"/>
    </source>
</evidence>
<comment type="subcellular location">
    <subcellularLocation>
        <location evidence="2 10">Nucleus</location>
        <location evidence="2 10">Nucleolus</location>
    </subcellularLocation>
</comment>
<reference evidence="14" key="1">
    <citation type="submission" date="2023-06" db="EMBL/GenBank/DDBJ databases">
        <title>Genome-scale phylogeny and comparative genomics of the fungal order Sordariales.</title>
        <authorList>
            <consortium name="Lawrence Berkeley National Laboratory"/>
            <person name="Hensen N."/>
            <person name="Bonometti L."/>
            <person name="Westerberg I."/>
            <person name="Brannstrom I.O."/>
            <person name="Guillou S."/>
            <person name="Cros-Aarteil S."/>
            <person name="Calhoun S."/>
            <person name="Haridas S."/>
            <person name="Kuo A."/>
            <person name="Mondo S."/>
            <person name="Pangilinan J."/>
            <person name="Riley R."/>
            <person name="Labutti K."/>
            <person name="Andreopoulos B."/>
            <person name="Lipzen A."/>
            <person name="Chen C."/>
            <person name="Yanf M."/>
            <person name="Daum C."/>
            <person name="Ng V."/>
            <person name="Clum A."/>
            <person name="Steindorff A."/>
            <person name="Ohm R."/>
            <person name="Martin F."/>
            <person name="Silar P."/>
            <person name="Natvig D."/>
            <person name="Lalanne C."/>
            <person name="Gautier V."/>
            <person name="Ament-Velasquez S.L."/>
            <person name="Kruys A."/>
            <person name="Hutchinson M.I."/>
            <person name="Powell A.J."/>
            <person name="Barry K."/>
            <person name="Miller A.N."/>
            <person name="Grigoriev I.V."/>
            <person name="Debuchy R."/>
            <person name="Gladieux P."/>
            <person name="Thoren M.H."/>
            <person name="Johannesson H."/>
        </authorList>
    </citation>
    <scope>NUCLEOTIDE SEQUENCE</scope>
    <source>
        <strain evidence="14">8032-3</strain>
    </source>
</reference>
<sequence length="775" mass="87245">MAPHGQPGASSGPGRFPPGSRGGSRSGSRGGFRGGSRGGSRSGSRGGPRGGPRGSSRGGPRGGSRGSTRGGDRGASRGGRSRGNAGPDQQHRPRFDSARLATNEEFDEDSEDGFDSEDAASDDEADSSEDEDDEDGTATTRPYLSLMHSLAESAPPKAKRRKLEHSAHEDEAPQQAQQGNAEGVDDDSVDLVEEPNEDLDEARPEELFDDDDDLDASDPFEVHFASPNEGELGQKLKAIQDGQWQLTRATSNPWRLFINTPKTGESAEAVLPKPLSGPGDLNLKQKLREATASQKPEFDPLEGFLSPLMFNHLDTLFCERTVANSASLRWMASLHALNHIFKTRDRVIKDNAKLSKVQENDDLELRDQGFTRPKVLIIIPTRQSCVKMVDMICQICVPDQQENRSRFDESYIDKDQKFGDQKPADFKDLFQGNDDDMFRLGVKFTRKTIKYFSQFYNSDIIFASPLGLRMAIGSEEEKKVDFDFLSSIELVIVDQADALLMQNWEHVEYIFEHLNIQPKDAHGCDFSRVRNWYLDDQAKYFRQTIILSAFNTPELSELFRNYCNNWAGKVRIQKEYHGTLLQMLGHKTKQTFSRFEPPSIQEDPDSRFAYFTKAVIPTLTKNPKDSAGTLIFIPSYLDFVRVRNYFANNSAVESLSFGTISEYADVPEASRARSHFLNGRHRVLLYTERAHHFRRYRIKGVKRVIMYGLPDNHLFYEEIAGEYLRLSEQALTLEPGQGSVRVLFSKYDVLKLERIVGSQRVGKMIRERGDTFDFL</sequence>
<evidence type="ECO:0000256" key="7">
    <source>
        <dbReference type="ARBA" id="ARBA00022552"/>
    </source>
</evidence>
<gene>
    <name evidence="14" type="ORF">QBC33DRAFT_527092</name>
</gene>
<evidence type="ECO:0000256" key="10">
    <source>
        <dbReference type="RuleBase" id="RU365070"/>
    </source>
</evidence>
<evidence type="ECO:0000256" key="4">
    <source>
        <dbReference type="ARBA" id="ARBA00011192"/>
    </source>
</evidence>
<feature type="compositionally biased region" description="Acidic residues" evidence="11">
    <location>
        <begin position="104"/>
        <end position="136"/>
    </location>
</feature>
<dbReference type="Gene3D" id="3.40.50.300">
    <property type="entry name" value="P-loop containing nucleotide triphosphate hydrolases"/>
    <property type="match status" value="1"/>
</dbReference>
<protein>
    <recommendedName>
        <fullName evidence="5 10">U3 small nucleolar RNA-associated protein 25</fullName>
        <shortName evidence="10">U3 snoRNA-associated protein 25</shortName>
    </recommendedName>
</protein>
<dbReference type="InterPro" id="IPR053940">
    <property type="entry name" value="UTP25_NTPase-like"/>
</dbReference>
<feature type="compositionally biased region" description="Low complexity" evidence="11">
    <location>
        <begin position="7"/>
        <end position="19"/>
    </location>
</feature>
<evidence type="ECO:0000259" key="13">
    <source>
        <dbReference type="Pfam" id="PF22916"/>
    </source>
</evidence>
<keyword evidence="7 10" id="KW-0698">rRNA processing</keyword>